<proteinExistence type="predicted"/>
<organism evidence="1 2">
    <name type="scientific">Paenibacillus psychroresistens</name>
    <dbReference type="NCBI Taxonomy" id="1778678"/>
    <lineage>
        <taxon>Bacteria</taxon>
        <taxon>Bacillati</taxon>
        <taxon>Bacillota</taxon>
        <taxon>Bacilli</taxon>
        <taxon>Bacillales</taxon>
        <taxon>Paenibacillaceae</taxon>
        <taxon>Paenibacillus</taxon>
    </lineage>
</organism>
<evidence type="ECO:0000313" key="1">
    <source>
        <dbReference type="EMBL" id="QGQ94899.1"/>
    </source>
</evidence>
<name>A0A6B8RFK7_9BACL</name>
<dbReference type="EMBL" id="CP034235">
    <property type="protein sequence ID" value="QGQ94899.1"/>
    <property type="molecule type" value="Genomic_DNA"/>
</dbReference>
<gene>
    <name evidence="1" type="ORF">EHS13_08420</name>
</gene>
<protein>
    <recommendedName>
        <fullName evidence="3">PilZ domain-containing protein</fullName>
    </recommendedName>
</protein>
<sequence>MQKEFPHAELSIVEVNGCPTQSRITLIRVDKINESGFSFASALRFPVNPLVTLNLRLSFQDETIDLQGTINGSQFEGNSNRFHIIFNNNKQVKSKLTRMLRNFTKQYEILRLRADHYYNYNMEEAYSLKNNQINICM</sequence>
<evidence type="ECO:0008006" key="3">
    <source>
        <dbReference type="Google" id="ProtNLM"/>
    </source>
</evidence>
<accession>A0A6B8RFK7</accession>
<dbReference type="Proteomes" id="UP000426246">
    <property type="component" value="Chromosome"/>
</dbReference>
<evidence type="ECO:0000313" key="2">
    <source>
        <dbReference type="Proteomes" id="UP000426246"/>
    </source>
</evidence>
<reference evidence="2" key="1">
    <citation type="submission" date="2018-11" db="EMBL/GenBank/DDBJ databases">
        <title>Complete genome sequence of Paenibacillus sp. ML311-T8.</title>
        <authorList>
            <person name="Nam Y.-D."/>
            <person name="Kang J."/>
            <person name="Chung W.-H."/>
            <person name="Park Y.S."/>
        </authorList>
    </citation>
    <scope>NUCLEOTIDE SEQUENCE [LARGE SCALE GENOMIC DNA]</scope>
    <source>
        <strain evidence="2">ML311-T8</strain>
    </source>
</reference>
<keyword evidence="2" id="KW-1185">Reference proteome</keyword>
<dbReference type="OrthoDB" id="2382373at2"/>
<dbReference type="KEGG" id="ppsc:EHS13_08420"/>
<dbReference type="RefSeq" id="WP_155699910.1">
    <property type="nucleotide sequence ID" value="NZ_CP034235.1"/>
</dbReference>
<dbReference type="AlphaFoldDB" id="A0A6B8RFK7"/>